<protein>
    <submittedName>
        <fullName evidence="1">Unannotated protein</fullName>
    </submittedName>
</protein>
<name>A0A6J6FIM4_9ZZZZ</name>
<gene>
    <name evidence="1" type="ORF">UFOPK1722_01498</name>
</gene>
<sequence length="122" mass="12834">MPKVLSDSSTPSHLLRSQRPAFRAACAWGTLRADDINSAMVCSAADTMLLWGAFTTITPRRVAASTSTLSKPIPARPTTINSSACSNTSAVTCVAERMIRAWAPFSAAGNDSGVRSSRTSTV</sequence>
<evidence type="ECO:0000313" key="1">
    <source>
        <dbReference type="EMBL" id="CAB4588257.1"/>
    </source>
</evidence>
<proteinExistence type="predicted"/>
<dbReference type="EMBL" id="CAEZTS010000154">
    <property type="protein sequence ID" value="CAB4588257.1"/>
    <property type="molecule type" value="Genomic_DNA"/>
</dbReference>
<accession>A0A6J6FIM4</accession>
<dbReference type="AlphaFoldDB" id="A0A6J6FIM4"/>
<organism evidence="1">
    <name type="scientific">freshwater metagenome</name>
    <dbReference type="NCBI Taxonomy" id="449393"/>
    <lineage>
        <taxon>unclassified sequences</taxon>
        <taxon>metagenomes</taxon>
        <taxon>ecological metagenomes</taxon>
    </lineage>
</organism>
<reference evidence="1" key="1">
    <citation type="submission" date="2020-05" db="EMBL/GenBank/DDBJ databases">
        <authorList>
            <person name="Chiriac C."/>
            <person name="Salcher M."/>
            <person name="Ghai R."/>
            <person name="Kavagutti S V."/>
        </authorList>
    </citation>
    <scope>NUCLEOTIDE SEQUENCE</scope>
</reference>